<reference evidence="3" key="1">
    <citation type="submission" date="2020-11" db="EMBL/GenBank/DDBJ databases">
        <authorList>
            <person name="Tran Van P."/>
        </authorList>
    </citation>
    <scope>NUCLEOTIDE SEQUENCE</scope>
</reference>
<feature type="chain" id="PRO_5036209079" description="WAP domain-containing protein" evidence="1">
    <location>
        <begin position="21"/>
        <end position="138"/>
    </location>
</feature>
<dbReference type="Pfam" id="PF00095">
    <property type="entry name" value="WAP"/>
    <property type="match status" value="1"/>
</dbReference>
<keyword evidence="4" id="KW-1185">Reference proteome</keyword>
<evidence type="ECO:0000313" key="4">
    <source>
        <dbReference type="Proteomes" id="UP000677054"/>
    </source>
</evidence>
<dbReference type="InterPro" id="IPR036645">
    <property type="entry name" value="Elafin-like_sf"/>
</dbReference>
<proteinExistence type="predicted"/>
<gene>
    <name evidence="3" type="ORF">DSTB1V02_LOCUS5646</name>
</gene>
<dbReference type="PROSITE" id="PS51390">
    <property type="entry name" value="WAP"/>
    <property type="match status" value="1"/>
</dbReference>
<protein>
    <recommendedName>
        <fullName evidence="2">WAP domain-containing protein</fullName>
    </recommendedName>
</protein>
<dbReference type="OrthoDB" id="152433at2759"/>
<dbReference type="EMBL" id="CAJPEV010000951">
    <property type="protein sequence ID" value="CAG0889723.1"/>
    <property type="molecule type" value="Genomic_DNA"/>
</dbReference>
<organism evidence="3">
    <name type="scientific">Darwinula stevensoni</name>
    <dbReference type="NCBI Taxonomy" id="69355"/>
    <lineage>
        <taxon>Eukaryota</taxon>
        <taxon>Metazoa</taxon>
        <taxon>Ecdysozoa</taxon>
        <taxon>Arthropoda</taxon>
        <taxon>Crustacea</taxon>
        <taxon>Oligostraca</taxon>
        <taxon>Ostracoda</taxon>
        <taxon>Podocopa</taxon>
        <taxon>Podocopida</taxon>
        <taxon>Darwinulocopina</taxon>
        <taxon>Darwinuloidea</taxon>
        <taxon>Darwinulidae</taxon>
        <taxon>Darwinula</taxon>
    </lineage>
</organism>
<accession>A0A7R8X9I8</accession>
<evidence type="ECO:0000313" key="3">
    <source>
        <dbReference type="EMBL" id="CAD7245779.1"/>
    </source>
</evidence>
<dbReference type="SMART" id="SM00217">
    <property type="entry name" value="WAP"/>
    <property type="match status" value="1"/>
</dbReference>
<dbReference type="AlphaFoldDB" id="A0A7R8X9I8"/>
<dbReference type="EMBL" id="LR900468">
    <property type="protein sequence ID" value="CAD7245779.1"/>
    <property type="molecule type" value="Genomic_DNA"/>
</dbReference>
<dbReference type="InterPro" id="IPR008197">
    <property type="entry name" value="WAP_dom"/>
</dbReference>
<dbReference type="GO" id="GO:0030414">
    <property type="term" value="F:peptidase inhibitor activity"/>
    <property type="evidence" value="ECO:0007669"/>
    <property type="project" value="InterPro"/>
</dbReference>
<feature type="signal peptide" evidence="1">
    <location>
        <begin position="1"/>
        <end position="20"/>
    </location>
</feature>
<dbReference type="GO" id="GO:0005576">
    <property type="term" value="C:extracellular region"/>
    <property type="evidence" value="ECO:0007669"/>
    <property type="project" value="InterPro"/>
</dbReference>
<evidence type="ECO:0000259" key="2">
    <source>
        <dbReference type="PROSITE" id="PS51390"/>
    </source>
</evidence>
<dbReference type="SUPFAM" id="SSF57256">
    <property type="entry name" value="Elafin-like"/>
    <property type="match status" value="1"/>
</dbReference>
<feature type="domain" description="WAP" evidence="2">
    <location>
        <begin position="17"/>
        <end position="61"/>
    </location>
</feature>
<dbReference type="Proteomes" id="UP000677054">
    <property type="component" value="Unassembled WGS sequence"/>
</dbReference>
<sequence length="138" mass="14772">MKRFLGFLLAFSLLASRASSLGRCPPPEVGICIHGCSTDGDCPEGLLCCFNGCGYQCMQPEPCCDDEKCAEGEQCILAHVDCGLLPGQCPEMPFCVPDDAITCANVDCQPGYTCIMQEVDCVMAPCYPVPDCIPVTYP</sequence>
<dbReference type="Gene3D" id="4.10.75.10">
    <property type="entry name" value="Elafin-like"/>
    <property type="match status" value="1"/>
</dbReference>
<evidence type="ECO:0000256" key="1">
    <source>
        <dbReference type="SAM" id="SignalP"/>
    </source>
</evidence>
<keyword evidence="1" id="KW-0732">Signal</keyword>
<name>A0A7R8X9I8_9CRUS</name>